<accession>A0A9N8EZI5</accession>
<proteinExistence type="predicted"/>
<comment type="caution">
    <text evidence="2">The sequence shown here is derived from an EMBL/GenBank/DDBJ whole genome shotgun (WGS) entry which is preliminary data.</text>
</comment>
<organism evidence="2 3">
    <name type="scientific">Seminavis robusta</name>
    <dbReference type="NCBI Taxonomy" id="568900"/>
    <lineage>
        <taxon>Eukaryota</taxon>
        <taxon>Sar</taxon>
        <taxon>Stramenopiles</taxon>
        <taxon>Ochrophyta</taxon>
        <taxon>Bacillariophyta</taxon>
        <taxon>Bacillariophyceae</taxon>
        <taxon>Bacillariophycidae</taxon>
        <taxon>Naviculales</taxon>
        <taxon>Naviculaceae</taxon>
        <taxon>Seminavis</taxon>
    </lineage>
</organism>
<keyword evidence="3" id="KW-1185">Reference proteome</keyword>
<evidence type="ECO:0000313" key="2">
    <source>
        <dbReference type="EMBL" id="CAB9529200.1"/>
    </source>
</evidence>
<evidence type="ECO:0000256" key="1">
    <source>
        <dbReference type="SAM" id="MobiDB-lite"/>
    </source>
</evidence>
<feature type="region of interest" description="Disordered" evidence="1">
    <location>
        <begin position="138"/>
        <end position="158"/>
    </location>
</feature>
<evidence type="ECO:0000313" key="3">
    <source>
        <dbReference type="Proteomes" id="UP001153069"/>
    </source>
</evidence>
<reference evidence="2" key="1">
    <citation type="submission" date="2020-06" db="EMBL/GenBank/DDBJ databases">
        <authorList>
            <consortium name="Plant Systems Biology data submission"/>
        </authorList>
    </citation>
    <scope>NUCLEOTIDE SEQUENCE</scope>
    <source>
        <strain evidence="2">D6</strain>
    </source>
</reference>
<dbReference type="Proteomes" id="UP001153069">
    <property type="component" value="Unassembled WGS sequence"/>
</dbReference>
<sequence>MDTKAKQYWRHIFVHNSTTQSFEPDSLPIHGEGWQLWQGDQKVINPSVNHLYSIIQDPISQNWWIRHNDIPPQLSSELDWSSSADATSKLPPSKQKWALKSASANCGVGTTLMEWDTTNKMPNVHVVVNWRLHHTSSDAGVKAPMRSGRKESNSFSHT</sequence>
<name>A0A9N8EZI5_9STRA</name>
<gene>
    <name evidence="2" type="ORF">SEMRO_2425_G327270.1</name>
</gene>
<dbReference type="AlphaFoldDB" id="A0A9N8EZI5"/>
<dbReference type="EMBL" id="CAICTM010002423">
    <property type="protein sequence ID" value="CAB9529200.1"/>
    <property type="molecule type" value="Genomic_DNA"/>
</dbReference>
<protein>
    <submittedName>
        <fullName evidence="2">Uncharacterized protein</fullName>
    </submittedName>
</protein>